<keyword evidence="2" id="KW-0472">Membrane</keyword>
<reference evidence="5" key="1">
    <citation type="journal article" date="2023" name="Mol. Biol. Evol.">
        <title>Third-Generation Sequencing Reveals the Adaptive Role of the Epigenome in Three Deep-Sea Polychaetes.</title>
        <authorList>
            <person name="Perez M."/>
            <person name="Aroh O."/>
            <person name="Sun Y."/>
            <person name="Lan Y."/>
            <person name="Juniper S.K."/>
            <person name="Young C.R."/>
            <person name="Angers B."/>
            <person name="Qian P.Y."/>
        </authorList>
    </citation>
    <scope>NUCLEOTIDE SEQUENCE</scope>
    <source>
        <strain evidence="5">P08H-3</strain>
    </source>
</reference>
<feature type="compositionally biased region" description="Polar residues" evidence="1">
    <location>
        <begin position="403"/>
        <end position="415"/>
    </location>
</feature>
<dbReference type="Gene3D" id="3.40.50.410">
    <property type="entry name" value="von Willebrand factor, type A domain"/>
    <property type="match status" value="1"/>
</dbReference>
<feature type="chain" id="PRO_5042223670" description="VWFA domain-containing protein" evidence="3">
    <location>
        <begin position="24"/>
        <end position="601"/>
    </location>
</feature>
<keyword evidence="2" id="KW-1133">Transmembrane helix</keyword>
<dbReference type="CDD" id="cd00198">
    <property type="entry name" value="vWFA"/>
    <property type="match status" value="1"/>
</dbReference>
<feature type="signal peptide" evidence="3">
    <location>
        <begin position="1"/>
        <end position="23"/>
    </location>
</feature>
<comment type="caution">
    <text evidence="5">The sequence shown here is derived from an EMBL/GenBank/DDBJ whole genome shotgun (WGS) entry which is preliminary data.</text>
</comment>
<keyword evidence="6" id="KW-1185">Reference proteome</keyword>
<feature type="compositionally biased region" description="Acidic residues" evidence="1">
    <location>
        <begin position="332"/>
        <end position="345"/>
    </location>
</feature>
<name>A0AAD9N9E9_9ANNE</name>
<proteinExistence type="predicted"/>
<keyword evidence="3" id="KW-0732">Signal</keyword>
<feature type="transmembrane region" description="Helical" evidence="2">
    <location>
        <begin position="358"/>
        <end position="383"/>
    </location>
</feature>
<gene>
    <name evidence="5" type="ORF">LSH36_136g00042</name>
</gene>
<evidence type="ECO:0000256" key="2">
    <source>
        <dbReference type="SAM" id="Phobius"/>
    </source>
</evidence>
<dbReference type="SUPFAM" id="SSF53300">
    <property type="entry name" value="vWA-like"/>
    <property type="match status" value="1"/>
</dbReference>
<dbReference type="EMBL" id="JAODUP010000136">
    <property type="protein sequence ID" value="KAK2160298.1"/>
    <property type="molecule type" value="Genomic_DNA"/>
</dbReference>
<dbReference type="InterPro" id="IPR036465">
    <property type="entry name" value="vWFA_dom_sf"/>
</dbReference>
<feature type="region of interest" description="Disordered" evidence="1">
    <location>
        <begin position="297"/>
        <end position="351"/>
    </location>
</feature>
<accession>A0AAD9N9E9</accession>
<feature type="compositionally biased region" description="Low complexity" evidence="1">
    <location>
        <begin position="301"/>
        <end position="317"/>
    </location>
</feature>
<dbReference type="AlphaFoldDB" id="A0AAD9N9E9"/>
<feature type="region of interest" description="Disordered" evidence="1">
    <location>
        <begin position="403"/>
        <end position="451"/>
    </location>
</feature>
<keyword evidence="2" id="KW-0812">Transmembrane</keyword>
<evidence type="ECO:0000256" key="3">
    <source>
        <dbReference type="SAM" id="SignalP"/>
    </source>
</evidence>
<dbReference type="Proteomes" id="UP001208570">
    <property type="component" value="Unassembled WGS sequence"/>
</dbReference>
<feature type="domain" description="VWFA" evidence="4">
    <location>
        <begin position="32"/>
        <end position="241"/>
    </location>
</feature>
<organism evidence="5 6">
    <name type="scientific">Paralvinella palmiformis</name>
    <dbReference type="NCBI Taxonomy" id="53620"/>
    <lineage>
        <taxon>Eukaryota</taxon>
        <taxon>Metazoa</taxon>
        <taxon>Spiralia</taxon>
        <taxon>Lophotrochozoa</taxon>
        <taxon>Annelida</taxon>
        <taxon>Polychaeta</taxon>
        <taxon>Sedentaria</taxon>
        <taxon>Canalipalpata</taxon>
        <taxon>Terebellida</taxon>
        <taxon>Terebelliformia</taxon>
        <taxon>Alvinellidae</taxon>
        <taxon>Paralvinella</taxon>
    </lineage>
</organism>
<dbReference type="InterPro" id="IPR002035">
    <property type="entry name" value="VWF_A"/>
</dbReference>
<evidence type="ECO:0000313" key="5">
    <source>
        <dbReference type="EMBL" id="KAK2160298.1"/>
    </source>
</evidence>
<dbReference type="PROSITE" id="PS50234">
    <property type="entry name" value="VWFA"/>
    <property type="match status" value="1"/>
</dbReference>
<evidence type="ECO:0000256" key="1">
    <source>
        <dbReference type="SAM" id="MobiDB-lite"/>
    </source>
</evidence>
<feature type="compositionally biased region" description="Polar residues" evidence="1">
    <location>
        <begin position="440"/>
        <end position="451"/>
    </location>
</feature>
<evidence type="ECO:0000313" key="6">
    <source>
        <dbReference type="Proteomes" id="UP001208570"/>
    </source>
</evidence>
<protein>
    <recommendedName>
        <fullName evidence="4">VWFA domain-containing protein</fullName>
    </recommendedName>
</protein>
<sequence length="601" mass="67362">MTYITSLFLVQVILNSFSGLAGCGYDFGSGKDVIFLMDHSRSISDRTISDVEDYLRLLIRKRILIGPDANRTRVTFVTFYATSYEVTGPDYISNHLPVYESELLAPGGVFSSSMRVTRESEKHPTDLGIIEAIEVCKGLFVNDDLKSRQQILILITDFHFEGSNTQKDRLLVKESLTTLQQLIGGTLEVYGVGVGGYFNRTVMDEILAAGNKDGHSGCGKSVKEWYDYLNRVNILPIKDTIGQRRQFHNESLCCFLCQKQSPTTAYANCSLEEFSSGWKLAQSNLMPLNCATTGRPDECQSFDSSSSKTPSTTTSVSDGEEGPEVGIKSPEGPDDDDDDDDDDLESTANRVPMSDTTFSTLGIIFGLVNLALVIIFILIGIYASKKEAPTKYREKVQRSYKYKSNNGTVASSGTAKPTRIAPLPPPQNTSSNAPGPADGRNSSQSGAWPTSSIEDVADETYGNQWVVDENEANARRWNKRSSYFAVWKEDVEINWKRVTQRMSGFISQIVDRDRDYVNEDVIQQQHDKYQDKTDTERHRYIQPRVYNQPKTDNNQHNAHDQQNAHNQQNVYSNRNVGSQQIVMGHVDVELRKKLEARLMKS</sequence>
<evidence type="ECO:0000259" key="4">
    <source>
        <dbReference type="PROSITE" id="PS50234"/>
    </source>
</evidence>